<protein>
    <submittedName>
        <fullName evidence="1">Uncharacterized protein</fullName>
    </submittedName>
</protein>
<proteinExistence type="predicted"/>
<organism evidence="1 2">
    <name type="scientific">Paracidovorax cattleyae</name>
    <dbReference type="NCBI Taxonomy" id="80868"/>
    <lineage>
        <taxon>Bacteria</taxon>
        <taxon>Pseudomonadati</taxon>
        <taxon>Pseudomonadota</taxon>
        <taxon>Betaproteobacteria</taxon>
        <taxon>Burkholderiales</taxon>
        <taxon>Comamonadaceae</taxon>
        <taxon>Paracidovorax</taxon>
    </lineage>
</organism>
<evidence type="ECO:0000313" key="2">
    <source>
        <dbReference type="Proteomes" id="UP000199317"/>
    </source>
</evidence>
<reference evidence="2" key="1">
    <citation type="submission" date="2016-10" db="EMBL/GenBank/DDBJ databases">
        <authorList>
            <person name="Varghese N."/>
            <person name="Submissions S."/>
        </authorList>
    </citation>
    <scope>NUCLEOTIDE SEQUENCE [LARGE SCALE GENOMIC DNA]</scope>
    <source>
        <strain evidence="2">DSM 17101</strain>
    </source>
</reference>
<evidence type="ECO:0000313" key="1">
    <source>
        <dbReference type="EMBL" id="SDP95161.1"/>
    </source>
</evidence>
<dbReference type="Proteomes" id="UP000199317">
    <property type="component" value="Unassembled WGS sequence"/>
</dbReference>
<keyword evidence="2" id="KW-1185">Reference proteome</keyword>
<name>A0A1H0WWS1_9BURK</name>
<gene>
    <name evidence="1" type="ORF">SAMN04489708_1765</name>
</gene>
<dbReference type="AlphaFoldDB" id="A0A1H0WWS1"/>
<accession>A0A1H0WWS1</accession>
<dbReference type="EMBL" id="FNJL01000076">
    <property type="protein sequence ID" value="SDP95161.1"/>
    <property type="molecule type" value="Genomic_DNA"/>
</dbReference>
<sequence>MNTINLNEIHTVDAVAVPLEAADPTKNLILVQLSRLVLRPKPTISLICWRSGAAASMPTFAKRPGCRKFSMLNVEPLACSPRPANERNTIPANWLKLPRMYAKAPT</sequence>